<evidence type="ECO:0000256" key="1">
    <source>
        <dbReference type="SAM" id="MobiDB-lite"/>
    </source>
</evidence>
<dbReference type="EnsemblMetazoa" id="XM_003386067.2">
    <property type="protein sequence ID" value="XP_003386115.1"/>
    <property type="gene ID" value="LOC100638512"/>
</dbReference>
<organism evidence="2">
    <name type="scientific">Amphimedon queenslandica</name>
    <name type="common">Sponge</name>
    <dbReference type="NCBI Taxonomy" id="400682"/>
    <lineage>
        <taxon>Eukaryota</taxon>
        <taxon>Metazoa</taxon>
        <taxon>Porifera</taxon>
        <taxon>Demospongiae</taxon>
        <taxon>Heteroscleromorpha</taxon>
        <taxon>Haplosclerida</taxon>
        <taxon>Niphatidae</taxon>
        <taxon>Amphimedon</taxon>
    </lineage>
</organism>
<dbReference type="InParanoid" id="A0A1X7V038"/>
<accession>A0A1X7V038</accession>
<dbReference type="KEGG" id="aqu:100638512"/>
<sequence>MELEIIDVVSLTSQDDRLLDEDDEALSIQLSEADDYLLEDDRHLTTSPSVLKISPSPTPPSPPNGKRMIKLTKKSNSIALPLPSNGDAKRKRLVRSNSVNNIGSATTRKVIKLDDDAEDTLVAKKSQPVQGGLKTSNVSATLDYLKKGKGKNETMAPPSHYYRPSPVYGQSHGKKRNKRRPLSYLPPPSSNVSSTSPSAPVKYQNQESQGNRLHDKGGQFDYKPQVRSVRYEETISPQLEVRLSNHPVSCDKGFHKMTVYEDGSKKYWDKVINVTDYSAPTLRAVAPGSTQPGLQSPEPLLNKLQRNEPEKLQVTTSNTPNSVNNKNWKRGGKRRMISRPASSEVHAPTPLKKHVPNQLVSPLLAASPSVMPVSNPSVTVAKSRTLPKSYPPEVLHGFTDFHDTPAPLLSSETTVNKPKLKEPYSVSVAPVSTTTTTTTTTSGSGLTGSLAKPLESFVSKCLLHKQKYSTTCLKYSGSFSVDMMKYMSPKKPVAATSATPDRYYVPPSKTSTPLFGQKSTSSTPLFYRSTSKEEVATVPPSSHFSLDRLSTNSTQFKLNHL</sequence>
<dbReference type="AlphaFoldDB" id="A0A1X7V038"/>
<dbReference type="Proteomes" id="UP000007879">
    <property type="component" value="Unassembled WGS sequence"/>
</dbReference>
<feature type="compositionally biased region" description="Low complexity" evidence="1">
    <location>
        <begin position="190"/>
        <end position="200"/>
    </location>
</feature>
<name>A0A1X7V038_AMPQE</name>
<gene>
    <name evidence="2" type="primary">100638512</name>
</gene>
<feature type="region of interest" description="Disordered" evidence="1">
    <location>
        <begin position="149"/>
        <end position="220"/>
    </location>
</feature>
<evidence type="ECO:0000313" key="2">
    <source>
        <dbReference type="EnsemblMetazoa" id="Aqu2.1.33595_001"/>
    </source>
</evidence>
<feature type="compositionally biased region" description="Basic residues" evidence="1">
    <location>
        <begin position="172"/>
        <end position="181"/>
    </location>
</feature>
<dbReference type="EnsemblMetazoa" id="Aqu2.1.33595_001">
    <property type="protein sequence ID" value="Aqu2.1.33595_001"/>
    <property type="gene ID" value="Aqu2.1.33595"/>
</dbReference>
<reference evidence="2" key="2">
    <citation type="submission" date="2017-05" db="UniProtKB">
        <authorList>
            <consortium name="EnsemblMetazoa"/>
        </authorList>
    </citation>
    <scope>IDENTIFICATION</scope>
</reference>
<protein>
    <submittedName>
        <fullName evidence="2">Uncharacterized protein</fullName>
    </submittedName>
</protein>
<keyword evidence="3" id="KW-1185">Reference proteome</keyword>
<reference evidence="3" key="1">
    <citation type="journal article" date="2010" name="Nature">
        <title>The Amphimedon queenslandica genome and the evolution of animal complexity.</title>
        <authorList>
            <person name="Srivastava M."/>
            <person name="Simakov O."/>
            <person name="Chapman J."/>
            <person name="Fahey B."/>
            <person name="Gauthier M.E."/>
            <person name="Mitros T."/>
            <person name="Richards G.S."/>
            <person name="Conaco C."/>
            <person name="Dacre M."/>
            <person name="Hellsten U."/>
            <person name="Larroux C."/>
            <person name="Putnam N.H."/>
            <person name="Stanke M."/>
            <person name="Adamska M."/>
            <person name="Darling A."/>
            <person name="Degnan S.M."/>
            <person name="Oakley T.H."/>
            <person name="Plachetzki D.C."/>
            <person name="Zhai Y."/>
            <person name="Adamski M."/>
            <person name="Calcino A."/>
            <person name="Cummins S.F."/>
            <person name="Goodstein D.M."/>
            <person name="Harris C."/>
            <person name="Jackson D.J."/>
            <person name="Leys S.P."/>
            <person name="Shu S."/>
            <person name="Woodcroft B.J."/>
            <person name="Vervoort M."/>
            <person name="Kosik K.S."/>
            <person name="Manning G."/>
            <person name="Degnan B.M."/>
            <person name="Rokhsar D.S."/>
        </authorList>
    </citation>
    <scope>NUCLEOTIDE SEQUENCE [LARGE SCALE GENOMIC DNA]</scope>
</reference>
<proteinExistence type="predicted"/>
<evidence type="ECO:0000313" key="3">
    <source>
        <dbReference type="Proteomes" id="UP000007879"/>
    </source>
</evidence>